<feature type="compositionally biased region" description="Polar residues" evidence="1">
    <location>
        <begin position="310"/>
        <end position="319"/>
    </location>
</feature>
<protein>
    <recommendedName>
        <fullName evidence="5">Capsular polysaccharide biosynthesis protein</fullName>
    </recommendedName>
</protein>
<gene>
    <name evidence="3" type="ORF">GNZ18_11250</name>
</gene>
<dbReference type="RefSeq" id="WP_156216165.1">
    <property type="nucleotide sequence ID" value="NZ_WOFH01000003.1"/>
</dbReference>
<evidence type="ECO:0000313" key="3">
    <source>
        <dbReference type="EMBL" id="MUN37174.1"/>
    </source>
</evidence>
<comment type="caution">
    <text evidence="3">The sequence shown here is derived from an EMBL/GenBank/DDBJ whole genome shotgun (WGS) entry which is preliminary data.</text>
</comment>
<feature type="transmembrane region" description="Helical" evidence="2">
    <location>
        <begin position="174"/>
        <end position="193"/>
    </location>
</feature>
<dbReference type="AlphaFoldDB" id="A0A7K1KYA0"/>
<keyword evidence="2" id="KW-0472">Membrane</keyword>
<reference evidence="3 4" key="1">
    <citation type="submission" date="2019-11" db="EMBL/GenBank/DDBJ databases">
        <authorList>
            <person name="Cao P."/>
        </authorList>
    </citation>
    <scope>NUCLEOTIDE SEQUENCE [LARGE SCALE GENOMIC DNA]</scope>
    <source>
        <strain evidence="3 4">NEAU-AAG5</strain>
    </source>
</reference>
<dbReference type="Proteomes" id="UP000432015">
    <property type="component" value="Unassembled WGS sequence"/>
</dbReference>
<evidence type="ECO:0000256" key="2">
    <source>
        <dbReference type="SAM" id="Phobius"/>
    </source>
</evidence>
<feature type="transmembrane region" description="Helical" evidence="2">
    <location>
        <begin position="14"/>
        <end position="34"/>
    </location>
</feature>
<keyword evidence="2" id="KW-1133">Transmembrane helix</keyword>
<proteinExistence type="predicted"/>
<keyword evidence="4" id="KW-1185">Reference proteome</keyword>
<feature type="region of interest" description="Disordered" evidence="1">
    <location>
        <begin position="199"/>
        <end position="332"/>
    </location>
</feature>
<keyword evidence="2" id="KW-0812">Transmembrane</keyword>
<name>A0A7K1KYA0_9ACTN</name>
<evidence type="ECO:0000313" key="4">
    <source>
        <dbReference type="Proteomes" id="UP000432015"/>
    </source>
</evidence>
<organism evidence="3 4">
    <name type="scientific">Actinomadura litoris</name>
    <dbReference type="NCBI Taxonomy" id="2678616"/>
    <lineage>
        <taxon>Bacteria</taxon>
        <taxon>Bacillati</taxon>
        <taxon>Actinomycetota</taxon>
        <taxon>Actinomycetes</taxon>
        <taxon>Streptosporangiales</taxon>
        <taxon>Thermomonosporaceae</taxon>
        <taxon>Actinomadura</taxon>
    </lineage>
</organism>
<sequence>MDLLDWVGTLLRRWWLTVPLLLAALAGSGAIALVTPWKYEAKATAVLLSSPVQAKQAGGNPWLVFDSSLTVTAEVVGREMMDPRTAAAIRAKGGTAGYVVGVAPDSTGPVLAIEASGSDAAGTKATLDALLAVVPERLARLQAQESVAPHAQIRMNVISATPQATRVSTDKIRLVVMTLFLGLAVTVAVPLFAEVLSERRRRGREGGRAGAPPPDRTEPPNTAASAGPHRLETPKPSTREAAPPPARRGALPRRMGTVSRADTSDAPDTSDTAGPEEPAPDAPGAAEARGKPRSRASDTPDTYGLLDSQAPRTNGTRPQWGSEPAEMSEPDA</sequence>
<accession>A0A7K1KYA0</accession>
<evidence type="ECO:0008006" key="5">
    <source>
        <dbReference type="Google" id="ProtNLM"/>
    </source>
</evidence>
<feature type="compositionally biased region" description="Low complexity" evidence="1">
    <location>
        <begin position="247"/>
        <end position="287"/>
    </location>
</feature>
<dbReference type="EMBL" id="WOFH01000003">
    <property type="protein sequence ID" value="MUN37174.1"/>
    <property type="molecule type" value="Genomic_DNA"/>
</dbReference>
<evidence type="ECO:0000256" key="1">
    <source>
        <dbReference type="SAM" id="MobiDB-lite"/>
    </source>
</evidence>